<dbReference type="RefSeq" id="WP_311585805.1">
    <property type="nucleotide sequence ID" value="NZ_JAVRFH010000137.1"/>
</dbReference>
<evidence type="ECO:0000313" key="1">
    <source>
        <dbReference type="EMBL" id="MDT0616397.1"/>
    </source>
</evidence>
<evidence type="ECO:0008006" key="3">
    <source>
        <dbReference type="Google" id="ProtNLM"/>
    </source>
</evidence>
<name>A0ABU3B3H6_9ACTN</name>
<accession>A0ABU3B3H6</accession>
<dbReference type="EMBL" id="JAVRFH010000137">
    <property type="protein sequence ID" value="MDT0616397.1"/>
    <property type="molecule type" value="Genomic_DNA"/>
</dbReference>
<sequence>RRTVHRRPGTRSSSSLTAACVILLFLPFVFPTSRTPMVRGGGPTVRGMGSESGELAPCACGALQTQTPITVPRGGPVDRARQRVDLVHRQLPGARASSCARYTRS</sequence>
<organism evidence="1 2">
    <name type="scientific">Streptomyces lancefieldiae</name>
    <dbReference type="NCBI Taxonomy" id="3075520"/>
    <lineage>
        <taxon>Bacteria</taxon>
        <taxon>Bacillati</taxon>
        <taxon>Actinomycetota</taxon>
        <taxon>Actinomycetes</taxon>
        <taxon>Kitasatosporales</taxon>
        <taxon>Streptomycetaceae</taxon>
        <taxon>Streptomyces</taxon>
    </lineage>
</organism>
<comment type="caution">
    <text evidence="1">The sequence shown here is derived from an EMBL/GenBank/DDBJ whole genome shotgun (WGS) entry which is preliminary data.</text>
</comment>
<keyword evidence="2" id="KW-1185">Reference proteome</keyword>
<evidence type="ECO:0000313" key="2">
    <source>
        <dbReference type="Proteomes" id="UP001180724"/>
    </source>
</evidence>
<reference evidence="1" key="1">
    <citation type="submission" date="2024-05" db="EMBL/GenBank/DDBJ databases">
        <title>30 novel species of actinomycetes from the DSMZ collection.</title>
        <authorList>
            <person name="Nouioui I."/>
        </authorList>
    </citation>
    <scope>NUCLEOTIDE SEQUENCE</scope>
    <source>
        <strain evidence="1">DSM 40712</strain>
    </source>
</reference>
<proteinExistence type="predicted"/>
<feature type="non-terminal residue" evidence="1">
    <location>
        <position position="1"/>
    </location>
</feature>
<dbReference type="Proteomes" id="UP001180724">
    <property type="component" value="Unassembled WGS sequence"/>
</dbReference>
<protein>
    <recommendedName>
        <fullName evidence="3">Secreted protein</fullName>
    </recommendedName>
</protein>
<gene>
    <name evidence="1" type="ORF">RM812_40610</name>
</gene>